<dbReference type="OrthoDB" id="433943at2759"/>
<gene>
    <name evidence="2" type="ORF">C1SCF055_LOCUS1958</name>
</gene>
<dbReference type="Proteomes" id="UP001152797">
    <property type="component" value="Unassembled WGS sequence"/>
</dbReference>
<name>A0A9P1BHJ0_9DINO</name>
<organism evidence="2">
    <name type="scientific">Cladocopium goreaui</name>
    <dbReference type="NCBI Taxonomy" id="2562237"/>
    <lineage>
        <taxon>Eukaryota</taxon>
        <taxon>Sar</taxon>
        <taxon>Alveolata</taxon>
        <taxon>Dinophyceae</taxon>
        <taxon>Suessiales</taxon>
        <taxon>Symbiodiniaceae</taxon>
        <taxon>Cladocopium</taxon>
    </lineage>
</organism>
<feature type="compositionally biased region" description="Basic residues" evidence="1">
    <location>
        <begin position="214"/>
        <end position="225"/>
    </location>
</feature>
<reference evidence="2" key="1">
    <citation type="submission" date="2022-10" db="EMBL/GenBank/DDBJ databases">
        <authorList>
            <person name="Chen Y."/>
            <person name="Dougan E. K."/>
            <person name="Chan C."/>
            <person name="Rhodes N."/>
            <person name="Thang M."/>
        </authorList>
    </citation>
    <scope>NUCLEOTIDE SEQUENCE</scope>
</reference>
<evidence type="ECO:0000313" key="2">
    <source>
        <dbReference type="EMBL" id="CAI3973452.1"/>
    </source>
</evidence>
<proteinExistence type="predicted"/>
<feature type="region of interest" description="Disordered" evidence="1">
    <location>
        <begin position="203"/>
        <end position="230"/>
    </location>
</feature>
<evidence type="ECO:0000313" key="4">
    <source>
        <dbReference type="Proteomes" id="UP001152797"/>
    </source>
</evidence>
<protein>
    <submittedName>
        <fullName evidence="2">Uncharacterized protein</fullName>
    </submittedName>
</protein>
<keyword evidence="4" id="KW-1185">Reference proteome</keyword>
<dbReference type="EMBL" id="CAMXCT010000077">
    <property type="protein sequence ID" value="CAI3973452.1"/>
    <property type="molecule type" value="Genomic_DNA"/>
</dbReference>
<dbReference type="EMBL" id="CAMXCT020000077">
    <property type="protein sequence ID" value="CAL1126827.1"/>
    <property type="molecule type" value="Genomic_DNA"/>
</dbReference>
<evidence type="ECO:0000256" key="1">
    <source>
        <dbReference type="SAM" id="MobiDB-lite"/>
    </source>
</evidence>
<comment type="caution">
    <text evidence="2">The sequence shown here is derived from an EMBL/GenBank/DDBJ whole genome shotgun (WGS) entry which is preliminary data.</text>
</comment>
<accession>A0A9P1BHJ0</accession>
<evidence type="ECO:0000313" key="3">
    <source>
        <dbReference type="EMBL" id="CAL4760764.1"/>
    </source>
</evidence>
<reference evidence="3 4" key="2">
    <citation type="submission" date="2024-05" db="EMBL/GenBank/DDBJ databases">
        <authorList>
            <person name="Chen Y."/>
            <person name="Shah S."/>
            <person name="Dougan E. K."/>
            <person name="Thang M."/>
            <person name="Chan C."/>
        </authorList>
    </citation>
    <scope>NUCLEOTIDE SEQUENCE [LARGE SCALE GENOMIC DNA]</scope>
</reference>
<dbReference type="AlphaFoldDB" id="A0A9P1BHJ0"/>
<feature type="region of interest" description="Disordered" evidence="1">
    <location>
        <begin position="366"/>
        <end position="406"/>
    </location>
</feature>
<sequence>MLRAVEAVHGQLNDSECPSSDYLSLKAEETECIEPTAAPLDEILSKQASSNSQIQSAVDNTGHIRVTRTKTKAKMPVSTEEYRKVMKVETYAWLAMSSRYKAKHWLHGLTATPFQKFTEYILGDRVPWVADPNNIFRDSSTTKEAMKKVLSGHTLSDALEAVIKDPDLKEAYFTTPMALRASMPEAQPNKFLRYNNKGGSGSFSGKQFAPFTKGKGKGSKGKSKGKPADPRLKGLSLAWRTLTNVNFVLLGMQGIVMAVAAEFISAESKDSSAAIPSKAAQTVLGDDTPVLKVMYLFAGRQRHSDIGSFLKKASQSKGFRLELMEFDIERSPEHDLTDENLWERIGDLLKEGLVLQSSSVAKHSMVSGERGCKQVEDSGKEMGESPARQSNMDAGSQSIDDEQKWPDNGSDEFDLAACCNSGTPIGVEWDTVRRGFIDGFGLCSPCRWKPSRRGDGRTSDMVKLADDTYKILADAVTAEIKDVRREAFKLVTGKLLESPFSESCLERVRSKWFALLDDPQSAAVVDDGQPFYLRALSQWLKRFNDPDVHWLTDVEDSFASGVFVGVDKQLPRSPQVFPPKLKHRKLDETEFVPIAENYASAQVSAKELEDKFREEESLGRMHPSKLGVLKQEFGDSLRVASMAAIMKPDGTVRPLHDATHSVMVNHSIVYRDKIDCPGPAEIASIVREATSTGEAPFCVSADIKAAHRLVKIRRRDWGYLCCRADSGSSTVWVNHTGTFGVASAPYWWAKLAGLIGRFVGHMFHKRWLMHMIYVDDLHGAFVGCEKFLHLWVWVLAFEMVGTPFGYHKFKGGFASEFVGYHIRYDLSQVGITVKRGDWLVQWILKVRSNGYVVPAREFAEFLGRLGFISQLITWLKPHLAPLYAWSAVTARGTVGRLPETIILTLRPREENTEADQLTNEEFSGFREDQRVVLTWSSLELSVLMELVRTRTEFDLARDAAREAAKVAPKLRKGNVDKSPW</sequence>
<dbReference type="EMBL" id="CAMXCT030000077">
    <property type="protein sequence ID" value="CAL4760764.1"/>
    <property type="molecule type" value="Genomic_DNA"/>
</dbReference>
<feature type="compositionally biased region" description="Basic and acidic residues" evidence="1">
    <location>
        <begin position="370"/>
        <end position="383"/>
    </location>
</feature>
<feature type="compositionally biased region" description="Polar residues" evidence="1">
    <location>
        <begin position="387"/>
        <end position="398"/>
    </location>
</feature>